<dbReference type="EMBL" id="VYZN01000080">
    <property type="protein sequence ID" value="KAE9523310.1"/>
    <property type="molecule type" value="Genomic_DNA"/>
</dbReference>
<organism evidence="1 2">
    <name type="scientific">Aphis glycines</name>
    <name type="common">Soybean aphid</name>
    <dbReference type="NCBI Taxonomy" id="307491"/>
    <lineage>
        <taxon>Eukaryota</taxon>
        <taxon>Metazoa</taxon>
        <taxon>Ecdysozoa</taxon>
        <taxon>Arthropoda</taxon>
        <taxon>Hexapoda</taxon>
        <taxon>Insecta</taxon>
        <taxon>Pterygota</taxon>
        <taxon>Neoptera</taxon>
        <taxon>Paraneoptera</taxon>
        <taxon>Hemiptera</taxon>
        <taxon>Sternorrhyncha</taxon>
        <taxon>Aphidomorpha</taxon>
        <taxon>Aphidoidea</taxon>
        <taxon>Aphididae</taxon>
        <taxon>Aphidini</taxon>
        <taxon>Aphis</taxon>
        <taxon>Aphis</taxon>
    </lineage>
</organism>
<gene>
    <name evidence="1" type="ORF">AGLY_016258</name>
</gene>
<keyword evidence="2" id="KW-1185">Reference proteome</keyword>
<reference evidence="1 2" key="1">
    <citation type="submission" date="2019-08" db="EMBL/GenBank/DDBJ databases">
        <title>The genome of the soybean aphid Biotype 1, its phylome, world population structure and adaptation to the North American continent.</title>
        <authorList>
            <person name="Giordano R."/>
            <person name="Donthu R.K."/>
            <person name="Hernandez A.G."/>
            <person name="Wright C.L."/>
            <person name="Zimin A.V."/>
        </authorList>
    </citation>
    <scope>NUCLEOTIDE SEQUENCE [LARGE SCALE GENOMIC DNA]</scope>
    <source>
        <tissue evidence="1">Whole aphids</tissue>
    </source>
</reference>
<sequence>MAIIPISYLSDRNFQIRFGDALSAKSNISDGVFQGGILSPVLYNIYSADHPNTTNTQVSKHENYLFIFVVASSTLFWMRLAMPNYYHHNSLRRLESSDPVLFHDISITFPSTKFLQTKSNLYGSCLLLIIRHALPALRIRKLCDIFTETNTFYNIFFERYVNNIINKADFYCFKTLLQHFSQFVHKMNENCCD</sequence>
<comment type="caution">
    <text evidence="1">The sequence shown here is derived from an EMBL/GenBank/DDBJ whole genome shotgun (WGS) entry which is preliminary data.</text>
</comment>
<evidence type="ECO:0000313" key="1">
    <source>
        <dbReference type="EMBL" id="KAE9523310.1"/>
    </source>
</evidence>
<protein>
    <recommendedName>
        <fullName evidence="3">Reverse transcriptase domain-containing protein</fullName>
    </recommendedName>
</protein>
<evidence type="ECO:0008006" key="3">
    <source>
        <dbReference type="Google" id="ProtNLM"/>
    </source>
</evidence>
<accession>A0A6G0SY32</accession>
<evidence type="ECO:0000313" key="2">
    <source>
        <dbReference type="Proteomes" id="UP000475862"/>
    </source>
</evidence>
<dbReference type="Proteomes" id="UP000475862">
    <property type="component" value="Unassembled WGS sequence"/>
</dbReference>
<proteinExistence type="predicted"/>
<dbReference type="AlphaFoldDB" id="A0A6G0SY32"/>
<name>A0A6G0SY32_APHGL</name>
<dbReference type="OrthoDB" id="6626487at2759"/>